<dbReference type="EMBL" id="CP014206">
    <property type="protein sequence ID" value="AMK11949.1"/>
    <property type="molecule type" value="Genomic_DNA"/>
</dbReference>
<organism evidence="4 6">
    <name type="scientific">Pseudodesulfovibrio indicus</name>
    <dbReference type="NCBI Taxonomy" id="1716143"/>
    <lineage>
        <taxon>Bacteria</taxon>
        <taxon>Pseudomonadati</taxon>
        <taxon>Thermodesulfobacteriota</taxon>
        <taxon>Desulfovibrionia</taxon>
        <taxon>Desulfovibrionales</taxon>
        <taxon>Desulfovibrionaceae</taxon>
    </lineage>
</organism>
<sequence length="186" mass="20561">MRIVGGQYKGRRILTSEGPGYRPATMKVRESIFSMLTARGVVFADIRVIDMFAGSGSLALECLSRGTETAWFVEKSAKAAALIRRNLADLKVDKRYARVVSKDLFGVLSNRPDQPFDLVFIDPPYGKDLLVPALTKALENGWIAQGGLVLAEVETSVTAPEDGPIAKMELLTDREYGQTRILLWRN</sequence>
<gene>
    <name evidence="3" type="ORF">AWY79_12915</name>
    <name evidence="4" type="ORF">EDC59_109105</name>
</gene>
<dbReference type="PIRSF" id="PIRSF004553">
    <property type="entry name" value="CHP00095"/>
    <property type="match status" value="1"/>
</dbReference>
<dbReference type="GO" id="GO:0031167">
    <property type="term" value="P:rRNA methylation"/>
    <property type="evidence" value="ECO:0007669"/>
    <property type="project" value="InterPro"/>
</dbReference>
<keyword evidence="1" id="KW-0489">Methyltransferase</keyword>
<keyword evidence="2" id="KW-0808">Transferase</keyword>
<evidence type="ECO:0000313" key="3">
    <source>
        <dbReference type="EMBL" id="AMK11949.1"/>
    </source>
</evidence>
<evidence type="ECO:0000313" key="4">
    <source>
        <dbReference type="EMBL" id="TDT87218.1"/>
    </source>
</evidence>
<dbReference type="KEGG" id="dej:AWY79_12915"/>
<dbReference type="EMBL" id="SOBK01000009">
    <property type="protein sequence ID" value="TDT87218.1"/>
    <property type="molecule type" value="Genomic_DNA"/>
</dbReference>
<dbReference type="SUPFAM" id="SSF53335">
    <property type="entry name" value="S-adenosyl-L-methionine-dependent methyltransferases"/>
    <property type="match status" value="1"/>
</dbReference>
<dbReference type="InterPro" id="IPR002052">
    <property type="entry name" value="DNA_methylase_N6_adenine_CS"/>
</dbReference>
<dbReference type="RefSeq" id="WP_066804641.1">
    <property type="nucleotide sequence ID" value="NZ_CP014206.1"/>
</dbReference>
<dbReference type="Pfam" id="PF03602">
    <property type="entry name" value="Cons_hypoth95"/>
    <property type="match status" value="1"/>
</dbReference>
<keyword evidence="5" id="KW-1185">Reference proteome</keyword>
<dbReference type="OrthoDB" id="9803017at2"/>
<dbReference type="CDD" id="cd02440">
    <property type="entry name" value="AdoMet_MTases"/>
    <property type="match status" value="1"/>
</dbReference>
<dbReference type="PANTHER" id="PTHR43542:SF1">
    <property type="entry name" value="METHYLTRANSFERASE"/>
    <property type="match status" value="1"/>
</dbReference>
<evidence type="ECO:0000313" key="5">
    <source>
        <dbReference type="Proteomes" id="UP000055611"/>
    </source>
</evidence>
<dbReference type="GO" id="GO:0003676">
    <property type="term" value="F:nucleic acid binding"/>
    <property type="evidence" value="ECO:0007669"/>
    <property type="project" value="InterPro"/>
</dbReference>
<evidence type="ECO:0000256" key="2">
    <source>
        <dbReference type="ARBA" id="ARBA00022679"/>
    </source>
</evidence>
<dbReference type="PROSITE" id="PS00092">
    <property type="entry name" value="N6_MTASE"/>
    <property type="match status" value="1"/>
</dbReference>
<reference evidence="4 6" key="2">
    <citation type="submission" date="2019-03" db="EMBL/GenBank/DDBJ databases">
        <title>Genomic Encyclopedia of Type Strains, Phase IV (KMG-IV): sequencing the most valuable type-strain genomes for metagenomic binning, comparative biology and taxonomic classification.</title>
        <authorList>
            <person name="Goeker M."/>
        </authorList>
    </citation>
    <scope>NUCLEOTIDE SEQUENCE [LARGE SCALE GENOMIC DNA]</scope>
    <source>
        <strain evidence="4 6">DSM 101483</strain>
    </source>
</reference>
<dbReference type="NCBIfam" id="TIGR00095">
    <property type="entry name" value="16S rRNA (guanine(966)-N(2))-methyltransferase RsmD"/>
    <property type="match status" value="1"/>
</dbReference>
<evidence type="ECO:0000256" key="1">
    <source>
        <dbReference type="ARBA" id="ARBA00022603"/>
    </source>
</evidence>
<dbReference type="GO" id="GO:0008168">
    <property type="term" value="F:methyltransferase activity"/>
    <property type="evidence" value="ECO:0007669"/>
    <property type="project" value="UniProtKB-KW"/>
</dbReference>
<dbReference type="Proteomes" id="UP000295506">
    <property type="component" value="Unassembled WGS sequence"/>
</dbReference>
<protein>
    <submittedName>
        <fullName evidence="3">16S rRNA (Guanine(966)-N(2))-methyltransferase RsmD</fullName>
    </submittedName>
    <submittedName>
        <fullName evidence="4">16S rRNA (Guanine966-N2)-methyltransferase</fullName>
    </submittedName>
</protein>
<dbReference type="AlphaFoldDB" id="A0A126QQ85"/>
<dbReference type="InterPro" id="IPR004398">
    <property type="entry name" value="RNA_MeTrfase_RsmD"/>
</dbReference>
<dbReference type="Gene3D" id="3.40.50.150">
    <property type="entry name" value="Vaccinia Virus protein VP39"/>
    <property type="match status" value="1"/>
</dbReference>
<evidence type="ECO:0000313" key="6">
    <source>
        <dbReference type="Proteomes" id="UP000295506"/>
    </source>
</evidence>
<accession>A0A126QQ85</accession>
<dbReference type="PANTHER" id="PTHR43542">
    <property type="entry name" value="METHYLTRANSFERASE"/>
    <property type="match status" value="1"/>
</dbReference>
<dbReference type="Proteomes" id="UP000055611">
    <property type="component" value="Chromosome"/>
</dbReference>
<proteinExistence type="predicted"/>
<dbReference type="InterPro" id="IPR029063">
    <property type="entry name" value="SAM-dependent_MTases_sf"/>
</dbReference>
<reference evidence="3 5" key="1">
    <citation type="journal article" date="2016" name="Front. Microbiol.">
        <title>Genome Sequence of the Piezophilic, Mesophilic Sulfate-Reducing Bacterium Desulfovibrio indicus J2T.</title>
        <authorList>
            <person name="Cao J."/>
            <person name="Maignien L."/>
            <person name="Shao Z."/>
            <person name="Alain K."/>
            <person name="Jebbar M."/>
        </authorList>
    </citation>
    <scope>NUCLEOTIDE SEQUENCE [LARGE SCALE GENOMIC DNA]</scope>
    <source>
        <strain evidence="3 5">J2</strain>
    </source>
</reference>
<name>A0A126QQ85_9BACT</name>